<evidence type="ECO:0000256" key="1">
    <source>
        <dbReference type="ARBA" id="ARBA00006594"/>
    </source>
</evidence>
<sequence length="588" mass="67087">MDIREQLFSKPLPSNRTGAFFNAFSYPTKISPESIAVYIASLTKPGETVLDTFGGSGSTGIAALLCEHPTSKMIELAEELGVSPVWGKRNAISYELGTYGSFAARTITNRLSSIEFTKTVEEFVCKAEKELKKYYQTKDPNGEKGEIRHVIWTEVLLCPNCKTELAYFDNAVQRNPVSFNSSIKCSTCGCETNVDDMDFIVEDYFDSLLQKKLKRKKRIPAWVYGSTAGKNWDRAANKDDILIEKELENDSYGGDIKSIQWGELHRRGYHYGIDYLHQFYTCRNYFVMNTLWKMTEAYDEKMRDALKLLLLSYNASNCTMMTRVVAKKNSKDFVLTGAQSGVLYISRLPVEKNILLGLKRKAKPIGEAYKLLEKCTGTYIVHNSSSRKLVEENESVDFVFTDPPFGDFIPYAEVNQINELWLEKATDRSEEIIISESQKKSLTEYQTMLTDVFCEICRVLKPDGYATVVFHAAKAKVWEAFKGVIDESGLNVRLTNILDKKQASFKQVVSEDSVQGDPLILLEKNMVRAQKLDKDGDWLKEICNRVSDENGDERRIYSLYVNECLSRNVEVKYDAKKAYEIIRRLRKV</sequence>
<dbReference type="Gene3D" id="3.40.50.150">
    <property type="entry name" value="Vaccinia Virus protein VP39"/>
    <property type="match status" value="2"/>
</dbReference>
<keyword evidence="3" id="KW-0808">Transferase</keyword>
<name>A0A7G9FT38_9FIRM</name>
<proteinExistence type="inferred from homology"/>
<dbReference type="RefSeq" id="WP_249325637.1">
    <property type="nucleotide sequence ID" value="NZ_CP060633.1"/>
</dbReference>
<keyword evidence="7" id="KW-1185">Reference proteome</keyword>
<evidence type="ECO:0000256" key="4">
    <source>
        <dbReference type="ARBA" id="ARBA00022747"/>
    </source>
</evidence>
<keyword evidence="2 6" id="KW-0489">Methyltransferase</keyword>
<dbReference type="GO" id="GO:0032259">
    <property type="term" value="P:methylation"/>
    <property type="evidence" value="ECO:0007669"/>
    <property type="project" value="UniProtKB-KW"/>
</dbReference>
<dbReference type="GO" id="GO:0003677">
    <property type="term" value="F:DNA binding"/>
    <property type="evidence" value="ECO:0007669"/>
    <property type="project" value="InterPro"/>
</dbReference>
<dbReference type="SUPFAM" id="SSF53335">
    <property type="entry name" value="S-adenosyl-L-methionine-dependent methyltransferases"/>
    <property type="match status" value="2"/>
</dbReference>
<feature type="domain" description="DNA methylase N-4/N-6" evidence="5">
    <location>
        <begin position="19"/>
        <end position="65"/>
    </location>
</feature>
<dbReference type="AlphaFoldDB" id="A0A7G9FT38"/>
<dbReference type="Proteomes" id="UP000515981">
    <property type="component" value="Chromosome"/>
</dbReference>
<dbReference type="EMBL" id="CP060633">
    <property type="protein sequence ID" value="QNM01720.1"/>
    <property type="molecule type" value="Genomic_DNA"/>
</dbReference>
<evidence type="ECO:0000313" key="7">
    <source>
        <dbReference type="Proteomes" id="UP000515981"/>
    </source>
</evidence>
<dbReference type="KEGG" id="ssun:H9Q77_11510"/>
<evidence type="ECO:0000256" key="3">
    <source>
        <dbReference type="ARBA" id="ARBA00022679"/>
    </source>
</evidence>
<protein>
    <submittedName>
        <fullName evidence="6">DNA methylase</fullName>
    </submittedName>
</protein>
<dbReference type="REBASE" id="442643">
    <property type="entry name" value="M1.LbaNSJ8ORF11510P"/>
</dbReference>
<organism evidence="6 7">
    <name type="scientific">Simiaoa sunii</name>
    <dbReference type="NCBI Taxonomy" id="2763672"/>
    <lineage>
        <taxon>Bacteria</taxon>
        <taxon>Bacillati</taxon>
        <taxon>Bacillota</taxon>
        <taxon>Clostridia</taxon>
        <taxon>Lachnospirales</taxon>
        <taxon>Lachnospiraceae</taxon>
        <taxon>Simiaoa</taxon>
    </lineage>
</organism>
<dbReference type="GO" id="GO:0008170">
    <property type="term" value="F:N-methyltransferase activity"/>
    <property type="evidence" value="ECO:0007669"/>
    <property type="project" value="InterPro"/>
</dbReference>
<dbReference type="Pfam" id="PF01555">
    <property type="entry name" value="N6_N4_Mtase"/>
    <property type="match status" value="1"/>
</dbReference>
<dbReference type="InterPro" id="IPR029063">
    <property type="entry name" value="SAM-dependent_MTases_sf"/>
</dbReference>
<evidence type="ECO:0000259" key="5">
    <source>
        <dbReference type="Pfam" id="PF01555"/>
    </source>
</evidence>
<dbReference type="PROSITE" id="PS00092">
    <property type="entry name" value="N6_MTASE"/>
    <property type="match status" value="1"/>
</dbReference>
<dbReference type="GO" id="GO:0009307">
    <property type="term" value="P:DNA restriction-modification system"/>
    <property type="evidence" value="ECO:0007669"/>
    <property type="project" value="UniProtKB-KW"/>
</dbReference>
<dbReference type="InterPro" id="IPR002052">
    <property type="entry name" value="DNA_methylase_N6_adenine_CS"/>
</dbReference>
<accession>A0A7G9FT38</accession>
<evidence type="ECO:0000313" key="6">
    <source>
        <dbReference type="EMBL" id="QNM01720.1"/>
    </source>
</evidence>
<dbReference type="InterPro" id="IPR002941">
    <property type="entry name" value="DNA_methylase_N4/N6"/>
</dbReference>
<gene>
    <name evidence="6" type="ORF">H9Q77_11510</name>
</gene>
<reference evidence="6 7" key="1">
    <citation type="submission" date="2020-08" db="EMBL/GenBank/DDBJ databases">
        <authorList>
            <person name="Liu C."/>
            <person name="Sun Q."/>
        </authorList>
    </citation>
    <scope>NUCLEOTIDE SEQUENCE [LARGE SCALE GENOMIC DNA]</scope>
    <source>
        <strain evidence="6 7">NSJ-8</strain>
    </source>
</reference>
<keyword evidence="4" id="KW-0680">Restriction system</keyword>
<comment type="similarity">
    <text evidence="1">Belongs to the N(4)/N(6)-methyltransferase family.</text>
</comment>
<evidence type="ECO:0000256" key="2">
    <source>
        <dbReference type="ARBA" id="ARBA00022603"/>
    </source>
</evidence>